<organism evidence="1 2">
    <name type="scientific">Sphaerodactylus townsendi</name>
    <dbReference type="NCBI Taxonomy" id="933632"/>
    <lineage>
        <taxon>Eukaryota</taxon>
        <taxon>Metazoa</taxon>
        <taxon>Chordata</taxon>
        <taxon>Craniata</taxon>
        <taxon>Vertebrata</taxon>
        <taxon>Euteleostomi</taxon>
        <taxon>Lepidosauria</taxon>
        <taxon>Squamata</taxon>
        <taxon>Bifurcata</taxon>
        <taxon>Gekkota</taxon>
        <taxon>Sphaerodactylidae</taxon>
        <taxon>Sphaerodactylus</taxon>
    </lineage>
</organism>
<protein>
    <submittedName>
        <fullName evidence="1">Uncharacterized protein</fullName>
    </submittedName>
</protein>
<gene>
    <name evidence="1" type="ORF">K3G42_011144</name>
</gene>
<name>A0ACB8F2V3_9SAUR</name>
<comment type="caution">
    <text evidence="1">The sequence shown here is derived from an EMBL/GenBank/DDBJ whole genome shotgun (WGS) entry which is preliminary data.</text>
</comment>
<evidence type="ECO:0000313" key="1">
    <source>
        <dbReference type="EMBL" id="KAH7999469.1"/>
    </source>
</evidence>
<evidence type="ECO:0000313" key="2">
    <source>
        <dbReference type="Proteomes" id="UP000827872"/>
    </source>
</evidence>
<dbReference type="Proteomes" id="UP000827872">
    <property type="component" value="Linkage Group LG05"/>
</dbReference>
<keyword evidence="2" id="KW-1185">Reference proteome</keyword>
<proteinExistence type="predicted"/>
<sequence length="68" mass="7748">MELVSLNRKKCEIGVWTIALPEATSISCISDKLEQRQDNMPYASQQGQAFEKAQKSYPSPKIWLSFLN</sequence>
<accession>A0ACB8F2V3</accession>
<reference evidence="1" key="1">
    <citation type="submission" date="2021-08" db="EMBL/GenBank/DDBJ databases">
        <title>The first chromosome-level gecko genome reveals the dynamic sex chromosomes of Neotropical dwarf geckos (Sphaerodactylidae: Sphaerodactylus).</title>
        <authorList>
            <person name="Pinto B.J."/>
            <person name="Keating S.E."/>
            <person name="Gamble T."/>
        </authorList>
    </citation>
    <scope>NUCLEOTIDE SEQUENCE</scope>
    <source>
        <strain evidence="1">TG3544</strain>
    </source>
</reference>
<dbReference type="EMBL" id="CM037618">
    <property type="protein sequence ID" value="KAH7999469.1"/>
    <property type="molecule type" value="Genomic_DNA"/>
</dbReference>